<accession>A0A5M8FP02</accession>
<evidence type="ECO:0000313" key="1">
    <source>
        <dbReference type="EMBL" id="KAA6184145.1"/>
    </source>
</evidence>
<name>A0A5M8FP02_9GAMM</name>
<protein>
    <submittedName>
        <fullName evidence="1">Transcriptional regulator</fullName>
    </submittedName>
</protein>
<dbReference type="Proteomes" id="UP000322981">
    <property type="component" value="Unassembled WGS sequence"/>
</dbReference>
<reference evidence="1 2" key="1">
    <citation type="submission" date="2019-09" db="EMBL/GenBank/DDBJ databases">
        <title>Whole-genome sequence of the purple sulfur bacterium Thiohalocapsa marina DSM 19078.</title>
        <authorList>
            <person name="Kyndt J.A."/>
            <person name="Meyer T.E."/>
        </authorList>
    </citation>
    <scope>NUCLEOTIDE SEQUENCE [LARGE SCALE GENOMIC DNA]</scope>
    <source>
        <strain evidence="1 2">DSM 19078</strain>
    </source>
</reference>
<dbReference type="OrthoDB" id="5298532at2"/>
<dbReference type="EMBL" id="VWXX01000023">
    <property type="protein sequence ID" value="KAA6184145.1"/>
    <property type="molecule type" value="Genomic_DNA"/>
</dbReference>
<dbReference type="RefSeq" id="WP_150093881.1">
    <property type="nucleotide sequence ID" value="NZ_VWXX01000023.1"/>
</dbReference>
<sequence>MTTDPHRTALPANAVEGDALITAAEARRLAGGISDMTLWRWLRKGIIPQPIVIKRRRYWRRGEYLAALHSAGQHKRDAA</sequence>
<evidence type="ECO:0000313" key="2">
    <source>
        <dbReference type="Proteomes" id="UP000322981"/>
    </source>
</evidence>
<keyword evidence="2" id="KW-1185">Reference proteome</keyword>
<comment type="caution">
    <text evidence="1">The sequence shown here is derived from an EMBL/GenBank/DDBJ whole genome shotgun (WGS) entry which is preliminary data.</text>
</comment>
<proteinExistence type="predicted"/>
<gene>
    <name evidence="1" type="ORF">F2Q65_13200</name>
</gene>
<dbReference type="AlphaFoldDB" id="A0A5M8FP02"/>
<organism evidence="1 2">
    <name type="scientific">Thiohalocapsa marina</name>
    <dbReference type="NCBI Taxonomy" id="424902"/>
    <lineage>
        <taxon>Bacteria</taxon>
        <taxon>Pseudomonadati</taxon>
        <taxon>Pseudomonadota</taxon>
        <taxon>Gammaproteobacteria</taxon>
        <taxon>Chromatiales</taxon>
        <taxon>Chromatiaceae</taxon>
        <taxon>Thiohalocapsa</taxon>
    </lineage>
</organism>